<dbReference type="AlphaFoldDB" id="A0A7K5HLV2"/>
<dbReference type="PANTHER" id="PTHR10424">
    <property type="entry name" value="VIRAL ENVELOPE PROTEIN"/>
    <property type="match status" value="1"/>
</dbReference>
<evidence type="ECO:0000256" key="2">
    <source>
        <dbReference type="SAM" id="SignalP"/>
    </source>
</evidence>
<evidence type="ECO:0000256" key="1">
    <source>
        <dbReference type="ARBA" id="ARBA00023157"/>
    </source>
</evidence>
<dbReference type="SUPFAM" id="SSF58069">
    <property type="entry name" value="Virus ectodomain"/>
    <property type="match status" value="1"/>
</dbReference>
<protein>
    <submittedName>
        <fullName evidence="3">ERVV2 protein</fullName>
    </submittedName>
</protein>
<dbReference type="Pfam" id="PF00429">
    <property type="entry name" value="TLV_coat"/>
    <property type="match status" value="1"/>
</dbReference>
<feature type="non-terminal residue" evidence="3">
    <location>
        <position position="95"/>
    </location>
</feature>
<dbReference type="Gene3D" id="1.10.287.210">
    <property type="match status" value="1"/>
</dbReference>
<dbReference type="InterPro" id="IPR018154">
    <property type="entry name" value="TLV/ENV_coat_polyprotein"/>
</dbReference>
<keyword evidence="1" id="KW-1015">Disulfide bond</keyword>
<dbReference type="OrthoDB" id="8949317at2759"/>
<reference evidence="3 4" key="1">
    <citation type="submission" date="2019-09" db="EMBL/GenBank/DDBJ databases">
        <title>Bird 10,000 Genomes (B10K) Project - Family phase.</title>
        <authorList>
            <person name="Zhang G."/>
        </authorList>
    </citation>
    <scope>NUCLEOTIDE SEQUENCE [LARGE SCALE GENOMIC DNA]</scope>
    <source>
        <strain evidence="3">B10K-DU-003-44</strain>
        <tissue evidence="3">Muscle</tissue>
    </source>
</reference>
<name>A0A7K5HLV2_CROSL</name>
<feature type="non-terminal residue" evidence="3">
    <location>
        <position position="1"/>
    </location>
</feature>
<dbReference type="EMBL" id="VYZB01000159">
    <property type="protein sequence ID" value="NWS70351.1"/>
    <property type="molecule type" value="Genomic_DNA"/>
</dbReference>
<feature type="chain" id="PRO_5029632114" evidence="2">
    <location>
        <begin position="20"/>
        <end position="95"/>
    </location>
</feature>
<accession>A0A7K5HLV2</accession>
<dbReference type="Proteomes" id="UP000549499">
    <property type="component" value="Unassembled WGS sequence"/>
</dbReference>
<evidence type="ECO:0000313" key="4">
    <source>
        <dbReference type="Proteomes" id="UP000549499"/>
    </source>
</evidence>
<comment type="caution">
    <text evidence="3">The sequence shown here is derived from an EMBL/GenBank/DDBJ whole genome shotgun (WGS) entry which is preliminary data.</text>
</comment>
<proteinExistence type="predicted"/>
<evidence type="ECO:0000313" key="3">
    <source>
        <dbReference type="EMBL" id="NWS70351.1"/>
    </source>
</evidence>
<keyword evidence="2" id="KW-0732">Signal</keyword>
<keyword evidence="4" id="KW-1185">Reference proteome</keyword>
<sequence>TTFHSFARWFLPWLGVCELETVLVNISAAIEILGNNTADAIMALQEEVSQLSKITLQNRMAFEVLLTAQGGVCAVINTSCCIYIAQSGRISADIQ</sequence>
<gene>
    <name evidence="3" type="primary">Ervv2_2</name>
    <name evidence="3" type="ORF">CROSUL_R15371</name>
</gene>
<organism evidence="3 4">
    <name type="scientific">Crotophaga sulcirostris</name>
    <name type="common">Groove-billed ani</name>
    <dbReference type="NCBI Taxonomy" id="33598"/>
    <lineage>
        <taxon>Eukaryota</taxon>
        <taxon>Metazoa</taxon>
        <taxon>Chordata</taxon>
        <taxon>Craniata</taxon>
        <taxon>Vertebrata</taxon>
        <taxon>Euteleostomi</taxon>
        <taxon>Archelosauria</taxon>
        <taxon>Archosauria</taxon>
        <taxon>Dinosauria</taxon>
        <taxon>Saurischia</taxon>
        <taxon>Theropoda</taxon>
        <taxon>Coelurosauria</taxon>
        <taxon>Aves</taxon>
        <taxon>Neognathae</taxon>
        <taxon>Neoaves</taxon>
        <taxon>Otidimorphae</taxon>
        <taxon>Cuculiformes</taxon>
        <taxon>Crotophagidae</taxon>
        <taxon>Crotophaga</taxon>
    </lineage>
</organism>
<feature type="signal peptide" evidence="2">
    <location>
        <begin position="1"/>
        <end position="19"/>
    </location>
</feature>
<dbReference type="PANTHER" id="PTHR10424:SF73">
    <property type="entry name" value="ENDOGENOUS RETROVIRUS GROUP FC1 ENV POLYPROTEIN-RELATED"/>
    <property type="match status" value="1"/>
</dbReference>